<accession>Q098N4</accession>
<evidence type="ECO:0000313" key="2">
    <source>
        <dbReference type="EMBL" id="EAU68248.1"/>
    </source>
</evidence>
<name>Q098N4_STIAD</name>
<organism evidence="2 3">
    <name type="scientific">Stigmatella aurantiaca (strain DW4/3-1)</name>
    <dbReference type="NCBI Taxonomy" id="378806"/>
    <lineage>
        <taxon>Bacteria</taxon>
        <taxon>Pseudomonadati</taxon>
        <taxon>Myxococcota</taxon>
        <taxon>Myxococcia</taxon>
        <taxon>Myxococcales</taxon>
        <taxon>Cystobacterineae</taxon>
        <taxon>Archangiaceae</taxon>
        <taxon>Stigmatella</taxon>
    </lineage>
</organism>
<dbReference type="AlphaFoldDB" id="Q098N4"/>
<dbReference type="GO" id="GO:0016747">
    <property type="term" value="F:acyltransferase activity, transferring groups other than amino-acyl groups"/>
    <property type="evidence" value="ECO:0007669"/>
    <property type="project" value="InterPro"/>
</dbReference>
<comment type="caution">
    <text evidence="2">The sequence shown here is derived from an EMBL/GenBank/DDBJ whole genome shotgun (WGS) entry which is preliminary data.</text>
</comment>
<dbReference type="SUPFAM" id="SSF55729">
    <property type="entry name" value="Acyl-CoA N-acyltransferases (Nat)"/>
    <property type="match status" value="1"/>
</dbReference>
<reference evidence="2 3" key="1">
    <citation type="submission" date="2006-04" db="EMBL/GenBank/DDBJ databases">
        <authorList>
            <person name="Nierman W.C."/>
        </authorList>
    </citation>
    <scope>NUCLEOTIDE SEQUENCE [LARGE SCALE GENOMIC DNA]</scope>
    <source>
        <strain evidence="2 3">DW4/3-1</strain>
    </source>
</reference>
<feature type="domain" description="N-acetyltransferase" evidence="1">
    <location>
        <begin position="110"/>
        <end position="249"/>
    </location>
</feature>
<evidence type="ECO:0000259" key="1">
    <source>
        <dbReference type="PROSITE" id="PS51186"/>
    </source>
</evidence>
<dbReference type="Proteomes" id="UP000032702">
    <property type="component" value="Unassembled WGS sequence"/>
</dbReference>
<protein>
    <submittedName>
        <fullName evidence="2">Acetyltransferase, gnat family</fullName>
    </submittedName>
</protein>
<keyword evidence="2" id="KW-0808">Transferase</keyword>
<evidence type="ECO:0000313" key="3">
    <source>
        <dbReference type="Proteomes" id="UP000032702"/>
    </source>
</evidence>
<sequence>MPLPRCLESRLDGIQNSGGHGWDSVPLPMTTPEAALCADPALVEIWVRGWALTRGTAPPVRDGEALRVDVGLPDQWLRYVYARGSSEVAQRAERIVDPWCFLKVCAAPERVMPALPPRWVLRPPGFMMRCDGPMVGHGRLPSGYALELTGGTPAIVARITAADGREAAIGRMVCVGDHAIYDRIVTEPDHRRRGLARALLMALEAAAWEQGGRRGVLVATTDGRALYETLGWRLHSLYTSAVIPGPSGP</sequence>
<dbReference type="Gene3D" id="3.40.630.30">
    <property type="match status" value="1"/>
</dbReference>
<gene>
    <name evidence="2" type="ORF">STIAU_7761</name>
</gene>
<dbReference type="PATRIC" id="fig|378806.16.peg.7531"/>
<dbReference type="InterPro" id="IPR000182">
    <property type="entry name" value="GNAT_dom"/>
</dbReference>
<dbReference type="Pfam" id="PF13508">
    <property type="entry name" value="Acetyltransf_7"/>
    <property type="match status" value="1"/>
</dbReference>
<dbReference type="InterPro" id="IPR016181">
    <property type="entry name" value="Acyl_CoA_acyltransferase"/>
</dbReference>
<proteinExistence type="predicted"/>
<dbReference type="EMBL" id="AAMD01000020">
    <property type="protein sequence ID" value="EAU68248.1"/>
    <property type="molecule type" value="Genomic_DNA"/>
</dbReference>
<dbReference type="PROSITE" id="PS51186">
    <property type="entry name" value="GNAT"/>
    <property type="match status" value="1"/>
</dbReference>